<dbReference type="EnsemblMetazoa" id="Aqu2.1.39778_001">
    <property type="protein sequence ID" value="Aqu2.1.39778_001"/>
    <property type="gene ID" value="Aqu2.1.39778"/>
</dbReference>
<dbReference type="Pfam" id="PF01209">
    <property type="entry name" value="Ubie_methyltran"/>
    <property type="match status" value="1"/>
</dbReference>
<comment type="similarity">
    <text evidence="6">Belongs to the class I-like SAM-binding methyltransferase superfamily. MenG/UbiE family.</text>
</comment>
<dbReference type="NCBIfam" id="TIGR01934">
    <property type="entry name" value="MenG_MenH_UbiE"/>
    <property type="match status" value="1"/>
</dbReference>
<dbReference type="PANTHER" id="PTHR43591">
    <property type="entry name" value="METHYLTRANSFERASE"/>
    <property type="match status" value="1"/>
</dbReference>
<sequence length="286" mass="31887">MSALSRRVNYLLNNAASVINRAFTAGANNSNTEKMTSFGFQQVSEKTKATKVQEVFSSVAANYDLMNDVMSLGLHRLWKDYFVTKLAPPTGSKIIDVAGGTGDIASRIVQYSDRRVGGAESSDEELQVTVVDINKEMLTEGEKRFKNNENIKWVHGDALSLPFPSNHFDAYTIAFGIRNVSNFEQALSEAYRVIKEGGRYLCMEFSQVDNIALKSFYDAYSFQLIPVFGELIAQDRPAYQYLVESIREFPDQESFSNMIEGVGFVNVNYESLLGGVVAIHSGFKPK</sequence>
<feature type="binding site" evidence="6">
    <location>
        <position position="101"/>
    </location>
    <ligand>
        <name>S-adenosyl-L-methionine</name>
        <dbReference type="ChEBI" id="CHEBI:59789"/>
    </ligand>
</feature>
<evidence type="ECO:0000256" key="4">
    <source>
        <dbReference type="ARBA" id="ARBA00022691"/>
    </source>
</evidence>
<keyword evidence="2 6" id="KW-0808">Transferase</keyword>
<accession>A0A1X7VIN6</accession>
<dbReference type="PROSITE" id="PS01183">
    <property type="entry name" value="UBIE_1"/>
    <property type="match status" value="1"/>
</dbReference>
<keyword evidence="6" id="KW-0496">Mitochondrion</keyword>
<proteinExistence type="inferred from homology"/>
<dbReference type="HAMAP" id="MF_01813">
    <property type="entry name" value="MenG_UbiE_methyltr"/>
    <property type="match status" value="1"/>
</dbReference>
<dbReference type="GO" id="GO:0008425">
    <property type="term" value="F:2-methoxy-6-polyprenyl-1,4-benzoquinol methyltransferase activity"/>
    <property type="evidence" value="ECO:0007669"/>
    <property type="project" value="UniProtKB-UniRule"/>
</dbReference>
<comment type="caution">
    <text evidence="6">Lacks conserved residue(s) required for the propagation of feature annotation.</text>
</comment>
<keyword evidence="4 6" id="KW-0949">S-adenosyl-L-methionine</keyword>
<dbReference type="EnsemblMetazoa" id="XM_019993209.1">
    <property type="protein sequence ID" value="XP_019848768.1"/>
    <property type="gene ID" value="LOC100641458"/>
</dbReference>
<evidence type="ECO:0000313" key="7">
    <source>
        <dbReference type="EnsemblMetazoa" id="Aqu2.1.39778_001"/>
    </source>
</evidence>
<comment type="subcellular location">
    <subcellularLocation>
        <location evidence="6">Mitochondrion inner membrane</location>
        <topology evidence="6">Peripheral membrane protein</topology>
        <orientation evidence="6">Matrix side</orientation>
    </subcellularLocation>
</comment>
<keyword evidence="6" id="KW-0472">Membrane</keyword>
<keyword evidence="3 6" id="KW-0831">Ubiquinone biosynthesis</keyword>
<reference evidence="8" key="1">
    <citation type="journal article" date="2010" name="Nature">
        <title>The Amphimedon queenslandica genome and the evolution of animal complexity.</title>
        <authorList>
            <person name="Srivastava M."/>
            <person name="Simakov O."/>
            <person name="Chapman J."/>
            <person name="Fahey B."/>
            <person name="Gauthier M.E."/>
            <person name="Mitros T."/>
            <person name="Richards G.S."/>
            <person name="Conaco C."/>
            <person name="Dacre M."/>
            <person name="Hellsten U."/>
            <person name="Larroux C."/>
            <person name="Putnam N.H."/>
            <person name="Stanke M."/>
            <person name="Adamska M."/>
            <person name="Darling A."/>
            <person name="Degnan S.M."/>
            <person name="Oakley T.H."/>
            <person name="Plachetzki D.C."/>
            <person name="Zhai Y."/>
            <person name="Adamski M."/>
            <person name="Calcino A."/>
            <person name="Cummins S.F."/>
            <person name="Goodstein D.M."/>
            <person name="Harris C."/>
            <person name="Jackson D.J."/>
            <person name="Leys S.P."/>
            <person name="Shu S."/>
            <person name="Woodcroft B.J."/>
            <person name="Vervoort M."/>
            <person name="Kosik K.S."/>
            <person name="Manning G."/>
            <person name="Degnan B.M."/>
            <person name="Rokhsar D.S."/>
        </authorList>
    </citation>
    <scope>NUCLEOTIDE SEQUENCE [LARGE SCALE GENOMIC DNA]</scope>
</reference>
<dbReference type="OrthoDB" id="6329284at2759"/>
<comment type="subunit">
    <text evidence="5">Component of a multi-subunit COQ enzyme complex, composed of at least COQ3, COQ4, COQ5, COQ6, COQ7 and COQ9. Interacts with PYURF; the interaction is direct, stabilizes COQ5 protein and associates PYURF with COQ enzyme complex.</text>
</comment>
<dbReference type="eggNOG" id="KOG1540">
    <property type="taxonomic scope" value="Eukaryota"/>
</dbReference>
<dbReference type="Gene3D" id="3.40.50.150">
    <property type="entry name" value="Vaccinia Virus protein VP39"/>
    <property type="match status" value="1"/>
</dbReference>
<evidence type="ECO:0000256" key="5">
    <source>
        <dbReference type="ARBA" id="ARBA00046387"/>
    </source>
</evidence>
<feature type="binding site" evidence="6">
    <location>
        <position position="132"/>
    </location>
    <ligand>
        <name>S-adenosyl-L-methionine</name>
        <dbReference type="ChEBI" id="CHEBI:59789"/>
    </ligand>
</feature>
<dbReference type="PROSITE" id="PS51608">
    <property type="entry name" value="SAM_MT_UBIE"/>
    <property type="match status" value="1"/>
</dbReference>
<dbReference type="EC" id="2.1.1.201" evidence="6"/>
<dbReference type="Proteomes" id="UP000007879">
    <property type="component" value="Unassembled WGS sequence"/>
</dbReference>
<name>A0A1X7VIN6_AMPQE</name>
<protein>
    <recommendedName>
        <fullName evidence="6">2-methoxy-6-polyprenyl-1,4-benzoquinol methylase, mitochondrial</fullName>
        <ecNumber evidence="6">2.1.1.201</ecNumber>
    </recommendedName>
    <alternativeName>
        <fullName evidence="6">Ubiquinone biosynthesis methyltransferase COQ5</fullName>
    </alternativeName>
</protein>
<keyword evidence="1 6" id="KW-0489">Methyltransferase</keyword>
<reference evidence="7" key="2">
    <citation type="submission" date="2017-05" db="UniProtKB">
        <authorList>
            <consortium name="EnsemblMetazoa"/>
        </authorList>
    </citation>
    <scope>IDENTIFICATION</scope>
</reference>
<comment type="catalytic activity">
    <reaction evidence="6">
        <text>a 2-methoxy-6-(all-trans-polyprenyl)benzene-1,4-diol + S-adenosyl-L-methionine = a 5-methoxy-2-methyl-3-(all-trans-polyprenyl)benzene-1,4-diol + S-adenosyl-L-homocysteine + H(+)</text>
        <dbReference type="Rhea" id="RHEA:28286"/>
        <dbReference type="Rhea" id="RHEA-COMP:10858"/>
        <dbReference type="Rhea" id="RHEA-COMP:10859"/>
        <dbReference type="ChEBI" id="CHEBI:15378"/>
        <dbReference type="ChEBI" id="CHEBI:57856"/>
        <dbReference type="ChEBI" id="CHEBI:59789"/>
        <dbReference type="ChEBI" id="CHEBI:84166"/>
        <dbReference type="ChEBI" id="CHEBI:84167"/>
        <dbReference type="EC" id="2.1.1.201"/>
    </reaction>
</comment>
<dbReference type="GO" id="GO:0031314">
    <property type="term" value="C:extrinsic component of mitochondrial inner membrane"/>
    <property type="evidence" value="ECO:0007669"/>
    <property type="project" value="UniProtKB-UniRule"/>
</dbReference>
<dbReference type="InterPro" id="IPR029063">
    <property type="entry name" value="SAM-dependent_MTases_sf"/>
</dbReference>
<evidence type="ECO:0000256" key="3">
    <source>
        <dbReference type="ARBA" id="ARBA00022688"/>
    </source>
</evidence>
<dbReference type="InterPro" id="IPR023576">
    <property type="entry name" value="UbiE/COQ5_MeTrFase_CS"/>
</dbReference>
<keyword evidence="6" id="KW-0999">Mitochondrion inner membrane</keyword>
<evidence type="ECO:0000256" key="2">
    <source>
        <dbReference type="ARBA" id="ARBA00022679"/>
    </source>
</evidence>
<dbReference type="InterPro" id="IPR004033">
    <property type="entry name" value="UbiE/COQ5_MeTrFase"/>
</dbReference>
<feature type="binding site" evidence="6">
    <location>
        <begin position="157"/>
        <end position="158"/>
    </location>
    <ligand>
        <name>S-adenosyl-L-methionine</name>
        <dbReference type="ChEBI" id="CHEBI:59789"/>
    </ligand>
</feature>
<comment type="function">
    <text evidence="6">Methyltransferase required for the conversion of 2-polyprenyl-6-methoxy-1,4-benzoquinol (DDMQH2) to 2-polyprenyl-3-methyl-6-methoxy-1,4-benzoquinol (DMQH2).</text>
</comment>
<dbReference type="GO" id="GO:0032259">
    <property type="term" value="P:methylation"/>
    <property type="evidence" value="ECO:0007669"/>
    <property type="project" value="UniProtKB-KW"/>
</dbReference>
<dbReference type="UniPathway" id="UPA00232"/>
<dbReference type="FunCoup" id="A0A1X7VIN6">
    <property type="interactions" value="489"/>
</dbReference>
<comment type="pathway">
    <text evidence="6">Cofactor biosynthesis; ubiquinone biosynthesis.</text>
</comment>
<dbReference type="InParanoid" id="A0A1X7VIN6"/>
<gene>
    <name evidence="7" type="primary">100641458</name>
</gene>
<dbReference type="AlphaFoldDB" id="A0A1X7VIN6"/>
<evidence type="ECO:0000313" key="8">
    <source>
        <dbReference type="Proteomes" id="UP000007879"/>
    </source>
</evidence>
<evidence type="ECO:0000256" key="6">
    <source>
        <dbReference type="HAMAP-Rule" id="MF_03191"/>
    </source>
</evidence>
<dbReference type="CDD" id="cd02440">
    <property type="entry name" value="AdoMet_MTases"/>
    <property type="match status" value="1"/>
</dbReference>
<organism evidence="7">
    <name type="scientific">Amphimedon queenslandica</name>
    <name type="common">Sponge</name>
    <dbReference type="NCBI Taxonomy" id="400682"/>
    <lineage>
        <taxon>Eukaryota</taxon>
        <taxon>Metazoa</taxon>
        <taxon>Porifera</taxon>
        <taxon>Demospongiae</taxon>
        <taxon>Heteroscleromorpha</taxon>
        <taxon>Haplosclerida</taxon>
        <taxon>Niphatidae</taxon>
        <taxon>Amphimedon</taxon>
    </lineage>
</organism>
<dbReference type="NCBIfam" id="NF001244">
    <property type="entry name" value="PRK00216.1-5"/>
    <property type="match status" value="1"/>
</dbReference>
<dbReference type="FunFam" id="3.40.50.150:FF:000064">
    <property type="entry name" value="2-methoxy-6-polyprenyl-1,4-benzoquinol methylase, mitochondrial"/>
    <property type="match status" value="1"/>
</dbReference>
<dbReference type="SUPFAM" id="SSF53335">
    <property type="entry name" value="S-adenosyl-L-methionine-dependent methyltransferases"/>
    <property type="match status" value="1"/>
</dbReference>
<dbReference type="STRING" id="400682.A0A1X7VIN6"/>
<dbReference type="OMA" id="MNDVMSM"/>
<evidence type="ECO:0000256" key="1">
    <source>
        <dbReference type="ARBA" id="ARBA00022603"/>
    </source>
</evidence>
<keyword evidence="8" id="KW-1185">Reference proteome</keyword>
<dbReference type="KEGG" id="aqu:100641458"/>
<dbReference type="PANTHER" id="PTHR43591:SF24">
    <property type="entry name" value="2-METHOXY-6-POLYPRENYL-1,4-BENZOQUINOL METHYLASE, MITOCHONDRIAL"/>
    <property type="match status" value="1"/>
</dbReference>